<comment type="caution">
    <text evidence="1">The sequence shown here is derived from an EMBL/GenBank/DDBJ whole genome shotgun (WGS) entry which is preliminary data.</text>
</comment>
<dbReference type="EMBL" id="RBSL01000083">
    <property type="protein sequence ID" value="RMS30025.1"/>
    <property type="molecule type" value="Genomic_DNA"/>
</dbReference>
<reference evidence="1 2" key="1">
    <citation type="submission" date="2018-08" db="EMBL/GenBank/DDBJ databases">
        <title>Recombination of ecologically and evolutionarily significant loci maintains genetic cohesion in the Pseudomonas syringae species complex.</title>
        <authorList>
            <person name="Dillon M."/>
            <person name="Thakur S."/>
            <person name="Almeida R.N.D."/>
            <person name="Weir B.S."/>
            <person name="Guttman D.S."/>
        </authorList>
    </citation>
    <scope>NUCLEOTIDE SEQUENCE [LARGE SCALE GENOMIC DNA]</scope>
    <source>
        <strain evidence="1 2">ICMP 13685</strain>
    </source>
</reference>
<proteinExistence type="predicted"/>
<accession>A0A3M5BWU3</accession>
<name>A0A3M5BWU3_PSESS</name>
<gene>
    <name evidence="1" type="ORF">ALP70_200037</name>
</gene>
<sequence length="72" mass="8066">MLFGRRLSRLKLSASILAPTRMLRTVTAAHASLSVGVCESSLQVEAPSGQPFHEQKRRLDMRVWRTFGGQLK</sequence>
<dbReference type="AlphaFoldDB" id="A0A3M5BWU3"/>
<evidence type="ECO:0000313" key="2">
    <source>
        <dbReference type="Proteomes" id="UP000269801"/>
    </source>
</evidence>
<protein>
    <submittedName>
        <fullName evidence="1">Uncharacterized protein</fullName>
    </submittedName>
</protein>
<organism evidence="1 2">
    <name type="scientific">Pseudomonas savastanoi</name>
    <name type="common">Pseudomonas syringae pv. savastanoi</name>
    <dbReference type="NCBI Taxonomy" id="29438"/>
    <lineage>
        <taxon>Bacteria</taxon>
        <taxon>Pseudomonadati</taxon>
        <taxon>Pseudomonadota</taxon>
        <taxon>Gammaproteobacteria</taxon>
        <taxon>Pseudomonadales</taxon>
        <taxon>Pseudomonadaceae</taxon>
        <taxon>Pseudomonas</taxon>
    </lineage>
</organism>
<evidence type="ECO:0000313" key="1">
    <source>
        <dbReference type="EMBL" id="RMS30025.1"/>
    </source>
</evidence>
<dbReference type="Proteomes" id="UP000269801">
    <property type="component" value="Unassembled WGS sequence"/>
</dbReference>